<gene>
    <name evidence="6" type="ORF">BJP36_44210</name>
</gene>
<dbReference type="GO" id="GO:0018909">
    <property type="term" value="P:dodecyl sulfate metabolic process"/>
    <property type="evidence" value="ECO:0007669"/>
    <property type="project" value="InterPro"/>
</dbReference>
<keyword evidence="1" id="KW-0479">Metal-binding</keyword>
<dbReference type="Proteomes" id="UP000176944">
    <property type="component" value="Chromosome"/>
</dbReference>
<dbReference type="Pfam" id="PF14863">
    <property type="entry name" value="Alkyl_sulf_dimr"/>
    <property type="match status" value="1"/>
</dbReference>
<evidence type="ECO:0000256" key="4">
    <source>
        <dbReference type="ARBA" id="ARBA00033751"/>
    </source>
</evidence>
<dbReference type="GO" id="GO:0018741">
    <property type="term" value="F:linear primary-alkylsulfatase activity"/>
    <property type="evidence" value="ECO:0007669"/>
    <property type="project" value="InterPro"/>
</dbReference>
<dbReference type="Gene3D" id="1.25.40.880">
    <property type="entry name" value="Alkyl sulfatase, dimerisation domain"/>
    <property type="match status" value="1"/>
</dbReference>
<evidence type="ECO:0000256" key="1">
    <source>
        <dbReference type="ARBA" id="ARBA00022723"/>
    </source>
</evidence>
<protein>
    <submittedName>
        <fullName evidence="6">MBL fold metallo-hydrolase</fullName>
    </submittedName>
</protein>
<reference evidence="6" key="1">
    <citation type="journal article" date="2017" name="Proc. Natl. Acad. Sci. U.S.A.">
        <title>Comparative genomics uncovers the prolific and distinctive metabolic potential of the cyanobacterial genus Moorea.</title>
        <authorList>
            <person name="Leao T."/>
            <person name="Castelao G."/>
            <person name="Korobeynikov A."/>
            <person name="Monroe E.A."/>
            <person name="Podell S."/>
            <person name="Glukhov E."/>
            <person name="Allen E.E."/>
            <person name="Gerwick W.H."/>
            <person name="Gerwick L."/>
        </authorList>
    </citation>
    <scope>NUCLEOTIDE SEQUENCE</scope>
    <source>
        <strain evidence="6">JHB</strain>
    </source>
</reference>
<dbReference type="PANTHER" id="PTHR43223">
    <property type="entry name" value="ALKYL/ARYL-SULFATASE"/>
    <property type="match status" value="1"/>
</dbReference>
<dbReference type="InterPro" id="IPR029228">
    <property type="entry name" value="Alkyl_sulf_dimr"/>
</dbReference>
<dbReference type="GO" id="GO:0046983">
    <property type="term" value="F:protein dimerization activity"/>
    <property type="evidence" value="ECO:0007669"/>
    <property type="project" value="InterPro"/>
</dbReference>
<reference evidence="6" key="2">
    <citation type="submission" date="2022-10" db="EMBL/GenBank/DDBJ databases">
        <authorList>
            <person name="Ngo T.-E."/>
        </authorList>
    </citation>
    <scope>NUCLEOTIDE SEQUENCE</scope>
    <source>
        <strain evidence="6">JHB</strain>
    </source>
</reference>
<dbReference type="Gene3D" id="3.60.15.30">
    <property type="entry name" value="Metallo-beta-lactamase domain"/>
    <property type="match status" value="1"/>
</dbReference>
<accession>A0A9Q9STH8</accession>
<dbReference type="InterPro" id="IPR001279">
    <property type="entry name" value="Metallo-B-lactamas"/>
</dbReference>
<evidence type="ECO:0000259" key="5">
    <source>
        <dbReference type="SMART" id="SM00849"/>
    </source>
</evidence>
<dbReference type="InterPro" id="IPR038536">
    <property type="entry name" value="Alkyl/aryl-sulf_dimr_sf"/>
</dbReference>
<keyword evidence="2" id="KW-0378">Hydrolase</keyword>
<dbReference type="CDD" id="cd07710">
    <property type="entry name" value="arylsulfatase_Sdsa1-like_MBL-fold"/>
    <property type="match status" value="1"/>
</dbReference>
<evidence type="ECO:0000313" key="6">
    <source>
        <dbReference type="EMBL" id="WAN69367.1"/>
    </source>
</evidence>
<dbReference type="InterPro" id="IPR044097">
    <property type="entry name" value="Bds1/SdsA1_MBL-fold"/>
</dbReference>
<dbReference type="Gene3D" id="3.30.1050.10">
    <property type="entry name" value="SCP2 sterol-binding domain"/>
    <property type="match status" value="1"/>
</dbReference>
<name>A0A9Q9STH8_MOOP1</name>
<sequence>MLKKFTTKPWKWLGSLVAIVATFVIAWMQMSPIAIADSKLATEATKDANKQVCSDLPFTDDTEDFYLAKKGFIDKLADPVVITKESGTVWNLEQYNFLLGDETVPCSPENLPPDPDTVNPSLWRMAQLNMQHGLYEVVPGIYQLRGYDLAEITLVEGDTGWIVIDPLTSQETAKAALELANNNISNINSQDVDHKLPRHPDRTDPLPVSAVIYTHSHVDHYAGIQGIVTPEEIKSINNPEGIPIYAPEGFLEEAVSENVFAGNVMSRRASYMYGNLLPKGETGQVDGGLGKTTSAGTTSLIAPTDIIDHTGQKIKVDGINIIFQNVPGSEAPAEMMFYFPEFHALCAAEDATHTMHNLYTLRGAKVRDALGWANYLSQTIELFGDDVKVVFASHHWPTWDKDSTSENEVVEYLKKQRDLYKYIHDQTLHLANQGYTMLEIAEMLELPRSLATEWYNRGYYGSLNHNVKAVYQYYLGWFDGNPAHLYSLPPEQTGAKYIEYMGGPGQAIKLAKGDFDKGEYRWVAQVMSDVVFGTCKDNLPPYDSTTPSNQDCFDATQLEADALEQLGYQAESGPWRNFFLTGAQELRDGVNKNIPTPASGSGDTIRAMTTDLLFDSLAIRLKGLEAAQNQYTFNMIFPDINEEYLLSVENGVLTYTADKVSVKPNTTIIINRSDLDDVILGETDITEVDFSYGGELEDFKNFLSLLDDFEFWFNIVLP</sequence>
<dbReference type="InterPro" id="IPR036527">
    <property type="entry name" value="SCP2_sterol-bd_dom_sf"/>
</dbReference>
<dbReference type="EMBL" id="CP017708">
    <property type="protein sequence ID" value="WAN69367.1"/>
    <property type="molecule type" value="Genomic_DNA"/>
</dbReference>
<keyword evidence="3" id="KW-0862">Zinc</keyword>
<dbReference type="InterPro" id="IPR036866">
    <property type="entry name" value="RibonucZ/Hydroxyglut_hydro"/>
</dbReference>
<dbReference type="AlphaFoldDB" id="A0A9Q9STH8"/>
<dbReference type="Pfam" id="PF00753">
    <property type="entry name" value="Lactamase_B"/>
    <property type="match status" value="1"/>
</dbReference>
<dbReference type="GO" id="GO:0046872">
    <property type="term" value="F:metal ion binding"/>
    <property type="evidence" value="ECO:0007669"/>
    <property type="project" value="UniProtKB-KW"/>
</dbReference>
<proteinExistence type="inferred from homology"/>
<dbReference type="InterPro" id="IPR029229">
    <property type="entry name" value="Alkyl_sulf_C"/>
</dbReference>
<dbReference type="Pfam" id="PF14864">
    <property type="entry name" value="Alkyl_sulf_C"/>
    <property type="match status" value="1"/>
</dbReference>
<dbReference type="FunFam" id="3.60.15.30:FF:000001">
    <property type="entry name" value="Alkyl/aryl-sulfatase BDS1"/>
    <property type="match status" value="1"/>
</dbReference>
<comment type="similarity">
    <text evidence="4">Belongs to the metallo-beta-lactamase superfamily. Type III sulfatase family.</text>
</comment>
<dbReference type="SUPFAM" id="SSF56281">
    <property type="entry name" value="Metallo-hydrolase/oxidoreductase"/>
    <property type="match status" value="1"/>
</dbReference>
<dbReference type="PANTHER" id="PTHR43223:SF1">
    <property type="entry name" value="ALKYL_ARYL-SULFATASE BDS1"/>
    <property type="match status" value="1"/>
</dbReference>
<evidence type="ECO:0000256" key="2">
    <source>
        <dbReference type="ARBA" id="ARBA00022801"/>
    </source>
</evidence>
<dbReference type="SUPFAM" id="SSF55718">
    <property type="entry name" value="SCP-like"/>
    <property type="match status" value="1"/>
</dbReference>
<feature type="domain" description="Metallo-beta-lactamase" evidence="5">
    <location>
        <begin position="149"/>
        <end position="394"/>
    </location>
</feature>
<dbReference type="InterPro" id="IPR052195">
    <property type="entry name" value="Bact_Alkyl/Aryl-Sulfatase"/>
</dbReference>
<dbReference type="SMART" id="SM00849">
    <property type="entry name" value="Lactamase_B"/>
    <property type="match status" value="1"/>
</dbReference>
<evidence type="ECO:0000256" key="3">
    <source>
        <dbReference type="ARBA" id="ARBA00022833"/>
    </source>
</evidence>
<organism evidence="6">
    <name type="scientific">Moorena producens (strain JHB)</name>
    <dbReference type="NCBI Taxonomy" id="1454205"/>
    <lineage>
        <taxon>Bacteria</taxon>
        <taxon>Bacillati</taxon>
        <taxon>Cyanobacteriota</taxon>
        <taxon>Cyanophyceae</taxon>
        <taxon>Coleofasciculales</taxon>
        <taxon>Coleofasciculaceae</taxon>
        <taxon>Moorena</taxon>
    </lineage>
</organism>